<dbReference type="AlphaFoldDB" id="I4B411"/>
<accession>I4B411</accession>
<name>I4B411_TURPD</name>
<evidence type="ECO:0000313" key="1">
    <source>
        <dbReference type="EMBL" id="AFM12018.1"/>
    </source>
</evidence>
<dbReference type="HOGENOM" id="CLU_3049130_0_0_12"/>
<dbReference type="EMBL" id="CP002959">
    <property type="protein sequence ID" value="AFM12018.1"/>
    <property type="molecule type" value="Genomic_DNA"/>
</dbReference>
<dbReference type="KEGG" id="tpx:Turpa_1370"/>
<dbReference type="STRING" id="869212.Turpa_1370"/>
<gene>
    <name evidence="1" type="ordered locus">Turpa_1370</name>
</gene>
<evidence type="ECO:0000313" key="2">
    <source>
        <dbReference type="Proteomes" id="UP000006048"/>
    </source>
</evidence>
<reference evidence="1 2" key="1">
    <citation type="submission" date="2012-06" db="EMBL/GenBank/DDBJ databases">
        <title>The complete chromosome of genome of Turneriella parva DSM 21527.</title>
        <authorList>
            <consortium name="US DOE Joint Genome Institute (JGI-PGF)"/>
            <person name="Lucas S."/>
            <person name="Han J."/>
            <person name="Lapidus A."/>
            <person name="Bruce D."/>
            <person name="Goodwin L."/>
            <person name="Pitluck S."/>
            <person name="Peters L."/>
            <person name="Kyrpides N."/>
            <person name="Mavromatis K."/>
            <person name="Ivanova N."/>
            <person name="Mikhailova N."/>
            <person name="Chertkov O."/>
            <person name="Detter J.C."/>
            <person name="Tapia R."/>
            <person name="Han C."/>
            <person name="Land M."/>
            <person name="Hauser L."/>
            <person name="Markowitz V."/>
            <person name="Cheng J.-F."/>
            <person name="Hugenholtz P."/>
            <person name="Woyke T."/>
            <person name="Wu D."/>
            <person name="Gronow S."/>
            <person name="Wellnitz S."/>
            <person name="Brambilla E."/>
            <person name="Klenk H.-P."/>
            <person name="Eisen J.A."/>
        </authorList>
    </citation>
    <scope>NUCLEOTIDE SEQUENCE [LARGE SCALE GENOMIC DNA]</scope>
    <source>
        <strain evidence="2">ATCC BAA-1111 / DSM 21527 / NCTC 11395 / H</strain>
    </source>
</reference>
<sequence length="54" mass="5746">MLIGVTLSLASGLYLLSVGIAKLISENVSKDIQSRFPVTQVEVKPHAQKEAHAG</sequence>
<organism evidence="1 2">
    <name type="scientific">Turneriella parva (strain ATCC BAA-1111 / DSM 21527 / NCTC 11395 / H)</name>
    <name type="common">Leptospira parva</name>
    <dbReference type="NCBI Taxonomy" id="869212"/>
    <lineage>
        <taxon>Bacteria</taxon>
        <taxon>Pseudomonadati</taxon>
        <taxon>Spirochaetota</taxon>
        <taxon>Spirochaetia</taxon>
        <taxon>Leptospirales</taxon>
        <taxon>Leptospiraceae</taxon>
        <taxon>Turneriella</taxon>
    </lineage>
</organism>
<dbReference type="Proteomes" id="UP000006048">
    <property type="component" value="Chromosome"/>
</dbReference>
<proteinExistence type="predicted"/>
<keyword evidence="2" id="KW-1185">Reference proteome</keyword>
<protein>
    <submittedName>
        <fullName evidence="1">Uncharacterized protein</fullName>
    </submittedName>
</protein>